<dbReference type="EMBL" id="JAEKLZ010000354">
    <property type="protein sequence ID" value="MBW8728112.1"/>
    <property type="molecule type" value="Genomic_DNA"/>
</dbReference>
<gene>
    <name evidence="7" type="ORF">JF625_23580</name>
</gene>
<evidence type="ECO:0000256" key="4">
    <source>
        <dbReference type="ARBA" id="ARBA00022691"/>
    </source>
</evidence>
<dbReference type="PANTHER" id="PTHR42786:SF6">
    <property type="entry name" value="TRNA_RRNA METHYLTRANSFERASE SPOU TYPE DOMAIN-CONTAINING PROTEIN"/>
    <property type="match status" value="1"/>
</dbReference>
<keyword evidence="4" id="KW-0949">S-adenosyl-L-methionine</keyword>
<dbReference type="SUPFAM" id="SSF75217">
    <property type="entry name" value="alpha/beta knot"/>
    <property type="match status" value="1"/>
</dbReference>
<keyword evidence="2 7" id="KW-0489">Methyltransferase</keyword>
<protein>
    <submittedName>
        <fullName evidence="7">TrmH family RNA methyltransferase</fullName>
    </submittedName>
</protein>
<evidence type="ECO:0000313" key="7">
    <source>
        <dbReference type="EMBL" id="MBW8728112.1"/>
    </source>
</evidence>
<dbReference type="GO" id="GO:0002128">
    <property type="term" value="P:tRNA nucleoside ribose methylation"/>
    <property type="evidence" value="ECO:0007669"/>
    <property type="project" value="TreeGrafter"/>
</dbReference>
<organism evidence="7 8">
    <name type="scientific">Inquilinus limosus</name>
    <dbReference type="NCBI Taxonomy" id="171674"/>
    <lineage>
        <taxon>Bacteria</taxon>
        <taxon>Pseudomonadati</taxon>
        <taxon>Pseudomonadota</taxon>
        <taxon>Alphaproteobacteria</taxon>
        <taxon>Rhodospirillales</taxon>
        <taxon>Rhodospirillaceae</taxon>
        <taxon>Inquilinus</taxon>
    </lineage>
</organism>
<dbReference type="GO" id="GO:0008173">
    <property type="term" value="F:RNA methyltransferase activity"/>
    <property type="evidence" value="ECO:0007669"/>
    <property type="project" value="InterPro"/>
</dbReference>
<evidence type="ECO:0000256" key="3">
    <source>
        <dbReference type="ARBA" id="ARBA00022679"/>
    </source>
</evidence>
<dbReference type="InterPro" id="IPR004384">
    <property type="entry name" value="RNA_MeTrfase_TrmJ/LasT"/>
</dbReference>
<dbReference type="GO" id="GO:0005829">
    <property type="term" value="C:cytosol"/>
    <property type="evidence" value="ECO:0007669"/>
    <property type="project" value="TreeGrafter"/>
</dbReference>
<evidence type="ECO:0000259" key="6">
    <source>
        <dbReference type="Pfam" id="PF00588"/>
    </source>
</evidence>
<dbReference type="AlphaFoldDB" id="A0A952FN39"/>
<feature type="domain" description="tRNA/rRNA methyltransferase SpoU type" evidence="6">
    <location>
        <begin position="5"/>
        <end position="52"/>
    </location>
</feature>
<dbReference type="GO" id="GO:0003723">
    <property type="term" value="F:RNA binding"/>
    <property type="evidence" value="ECO:0007669"/>
    <property type="project" value="InterPro"/>
</dbReference>
<feature type="region of interest" description="Disordered" evidence="5">
    <location>
        <begin position="66"/>
        <end position="88"/>
    </location>
</feature>
<feature type="non-terminal residue" evidence="7">
    <location>
        <position position="1"/>
    </location>
</feature>
<evidence type="ECO:0000256" key="5">
    <source>
        <dbReference type="SAM" id="MobiDB-lite"/>
    </source>
</evidence>
<comment type="caution">
    <text evidence="7">The sequence shown here is derived from an EMBL/GenBank/DDBJ whole genome shotgun (WGS) entry which is preliminary data.</text>
</comment>
<dbReference type="InterPro" id="IPR029026">
    <property type="entry name" value="tRNA_m1G_MTases_N"/>
</dbReference>
<name>A0A952FN39_9PROT</name>
<proteinExistence type="inferred from homology"/>
<evidence type="ECO:0000256" key="2">
    <source>
        <dbReference type="ARBA" id="ARBA00022603"/>
    </source>
</evidence>
<dbReference type="Proteomes" id="UP000700706">
    <property type="component" value="Unassembled WGS sequence"/>
</dbReference>
<dbReference type="Pfam" id="PF00588">
    <property type="entry name" value="SpoU_methylase"/>
    <property type="match status" value="1"/>
</dbReference>
<evidence type="ECO:0000256" key="1">
    <source>
        <dbReference type="ARBA" id="ARBA00007228"/>
    </source>
</evidence>
<accession>A0A952FN39</accession>
<dbReference type="InterPro" id="IPR001537">
    <property type="entry name" value="SpoU_MeTrfase"/>
</dbReference>
<comment type="similarity">
    <text evidence="1">Belongs to the class IV-like SAM-binding methyltransferase superfamily. RNA methyltransferase TrmH family.</text>
</comment>
<keyword evidence="3" id="KW-0808">Transferase</keyword>
<dbReference type="Gene3D" id="3.40.1280.10">
    <property type="match status" value="1"/>
</dbReference>
<dbReference type="PANTHER" id="PTHR42786">
    <property type="entry name" value="TRNA/RRNA METHYLTRANSFERASE"/>
    <property type="match status" value="1"/>
</dbReference>
<reference evidence="7" key="1">
    <citation type="submission" date="2020-06" db="EMBL/GenBank/DDBJ databases">
        <title>Stable isotope informed genome-resolved metagenomics uncovers potential trophic interactions in rhizosphere soil.</title>
        <authorList>
            <person name="Starr E.P."/>
            <person name="Shi S."/>
            <person name="Blazewicz S.J."/>
            <person name="Koch B.J."/>
            <person name="Probst A.J."/>
            <person name="Hungate B.A."/>
            <person name="Pett-Ridge J."/>
            <person name="Firestone M.K."/>
            <person name="Banfield J.F."/>
        </authorList>
    </citation>
    <scope>NUCLEOTIDE SEQUENCE</scope>
    <source>
        <strain evidence="7">YM_69_17</strain>
    </source>
</reference>
<evidence type="ECO:0000313" key="8">
    <source>
        <dbReference type="Proteomes" id="UP000700706"/>
    </source>
</evidence>
<sequence>LPSFRHPRRAVYVLGSERGGLSPEMVARCDHIVQIPTRFSLNLSLAGALVMYDRMISLGRFAPRPIMPGGPTEDLPPHVHGRPLVAGD</sequence>
<dbReference type="InterPro" id="IPR029028">
    <property type="entry name" value="Alpha/beta_knot_MTases"/>
</dbReference>